<sequence>MRGTLTSNNSRAIHTFIFTIVVHELCTIASAKRRGALPPVLRPRYLQSPPNVHSTFMLACPRALRAWNMFSEFYCSLVL</sequence>
<protein>
    <submittedName>
        <fullName evidence="1">Uncharacterized protein</fullName>
    </submittedName>
</protein>
<name>A0A6A6D8J7_9PEZI</name>
<evidence type="ECO:0000313" key="1">
    <source>
        <dbReference type="EMBL" id="KAF2174529.1"/>
    </source>
</evidence>
<dbReference type="EMBL" id="ML994839">
    <property type="protein sequence ID" value="KAF2174529.1"/>
    <property type="molecule type" value="Genomic_DNA"/>
</dbReference>
<organism evidence="1 3">
    <name type="scientific">Zopfia rhizophila CBS 207.26</name>
    <dbReference type="NCBI Taxonomy" id="1314779"/>
    <lineage>
        <taxon>Eukaryota</taxon>
        <taxon>Fungi</taxon>
        <taxon>Dikarya</taxon>
        <taxon>Ascomycota</taxon>
        <taxon>Pezizomycotina</taxon>
        <taxon>Dothideomycetes</taxon>
        <taxon>Dothideomycetes incertae sedis</taxon>
        <taxon>Zopfiaceae</taxon>
        <taxon>Zopfia</taxon>
    </lineage>
</organism>
<keyword evidence="3" id="KW-1185">Reference proteome</keyword>
<dbReference type="OrthoDB" id="3961350at2759"/>
<reference evidence="1" key="1">
    <citation type="journal article" date="2020" name="Stud. Mycol.">
        <title>101 Dothideomycetes genomes: a test case for predicting lifestyles and emergence of pathogens.</title>
        <authorList>
            <person name="Haridas S."/>
            <person name="Albert R."/>
            <person name="Binder M."/>
            <person name="Bloem J."/>
            <person name="Labutti K."/>
            <person name="Salamov A."/>
            <person name="Andreopoulos B."/>
            <person name="Baker S."/>
            <person name="Barry K."/>
            <person name="Bills G."/>
            <person name="Bluhm B."/>
            <person name="Cannon C."/>
            <person name="Castanera R."/>
            <person name="Culley D."/>
            <person name="Daum C."/>
            <person name="Ezra D."/>
            <person name="Gonzalez J."/>
            <person name="Henrissat B."/>
            <person name="Kuo A."/>
            <person name="Liang C."/>
            <person name="Lipzen A."/>
            <person name="Lutzoni F."/>
            <person name="Magnuson J."/>
            <person name="Mondo S."/>
            <person name="Nolan M."/>
            <person name="Ohm R."/>
            <person name="Pangilinan J."/>
            <person name="Park H.-J."/>
            <person name="Ramirez L."/>
            <person name="Alfaro M."/>
            <person name="Sun H."/>
            <person name="Tritt A."/>
            <person name="Yoshinaga Y."/>
            <person name="Zwiers L.-H."/>
            <person name="Turgeon B."/>
            <person name="Goodwin S."/>
            <person name="Spatafora J."/>
            <person name="Crous P."/>
            <person name="Grigoriev I."/>
        </authorList>
    </citation>
    <scope>NUCLEOTIDE SEQUENCE</scope>
    <source>
        <strain evidence="1">CBS 207.26</strain>
    </source>
</reference>
<evidence type="ECO:0000313" key="3">
    <source>
        <dbReference type="Proteomes" id="UP000800200"/>
    </source>
</evidence>
<dbReference type="EMBL" id="ML994614">
    <property type="protein sequence ID" value="KAF2192888.1"/>
    <property type="molecule type" value="Genomic_DNA"/>
</dbReference>
<dbReference type="AlphaFoldDB" id="A0A6A6D8J7"/>
<evidence type="ECO:0000313" key="2">
    <source>
        <dbReference type="EMBL" id="KAF2192888.1"/>
    </source>
</evidence>
<proteinExistence type="predicted"/>
<accession>A0A6A6D8J7</accession>
<gene>
    <name evidence="1" type="ORF">K469DRAFT_778048</name>
    <name evidence="2" type="ORF">K469DRAFT_795018</name>
</gene>
<dbReference type="Proteomes" id="UP000800200">
    <property type="component" value="Unassembled WGS sequence"/>
</dbReference>